<organism evidence="1 2">
    <name type="scientific">Virgibacillus tibetensis</name>
    <dbReference type="NCBI Taxonomy" id="3042313"/>
    <lineage>
        <taxon>Bacteria</taxon>
        <taxon>Bacillati</taxon>
        <taxon>Bacillota</taxon>
        <taxon>Bacilli</taxon>
        <taxon>Bacillales</taxon>
        <taxon>Bacillaceae</taxon>
        <taxon>Virgibacillus</taxon>
    </lineage>
</organism>
<gene>
    <name evidence="1" type="ORF">QGM71_07285</name>
</gene>
<evidence type="ECO:0000313" key="2">
    <source>
        <dbReference type="Proteomes" id="UP001335737"/>
    </source>
</evidence>
<dbReference type="Gene3D" id="3.20.10.10">
    <property type="entry name" value="D-amino Acid Aminotransferase, subunit A, domain 2"/>
    <property type="match status" value="1"/>
</dbReference>
<reference evidence="1 2" key="1">
    <citation type="journal article" date="2024" name="Int. J. Syst. Evol. Microbiol.">
        <title>Virgibacillus tibetensis sp. nov., isolated from salt lake on the Tibetan Plateau of China.</title>
        <authorList>
            <person name="Phurbu D."/>
            <person name="Liu Z.-X."/>
            <person name="Wang R."/>
            <person name="Zheng Y.-Y."/>
            <person name="Liu H.-C."/>
            <person name="Zhou Y.-G."/>
            <person name="Yu Y.-J."/>
            <person name="Li A.-H."/>
        </authorList>
    </citation>
    <scope>NUCLEOTIDE SEQUENCE [LARGE SCALE GENOMIC DNA]</scope>
    <source>
        <strain evidence="1 2">C22-A2</strain>
    </source>
</reference>
<keyword evidence="2" id="KW-1185">Reference proteome</keyword>
<proteinExistence type="predicted"/>
<name>A0ABU6KFR2_9BACI</name>
<dbReference type="InterPro" id="IPR043132">
    <property type="entry name" value="BCAT-like_C"/>
</dbReference>
<dbReference type="InterPro" id="IPR036038">
    <property type="entry name" value="Aminotransferase-like"/>
</dbReference>
<comment type="caution">
    <text evidence="1">The sequence shown here is derived from an EMBL/GenBank/DDBJ whole genome shotgun (WGS) entry which is preliminary data.</text>
</comment>
<dbReference type="SUPFAM" id="SSF56752">
    <property type="entry name" value="D-aminoacid aminotransferase-like PLP-dependent enzymes"/>
    <property type="match status" value="1"/>
</dbReference>
<dbReference type="Proteomes" id="UP001335737">
    <property type="component" value="Unassembled WGS sequence"/>
</dbReference>
<sequence length="78" mass="8442">MNGITNYKVLEFATTLNTYTKLKAFTVQQILIADVYFITNTTSIPVIKVDEKSVGAVIPGLIITGEVGLVQSLSSFCV</sequence>
<dbReference type="EMBL" id="JARZFX010000002">
    <property type="protein sequence ID" value="MEC5423302.1"/>
    <property type="molecule type" value="Genomic_DNA"/>
</dbReference>
<evidence type="ECO:0000313" key="1">
    <source>
        <dbReference type="EMBL" id="MEC5423302.1"/>
    </source>
</evidence>
<protein>
    <submittedName>
        <fullName evidence="1">Uncharacterized protein</fullName>
    </submittedName>
</protein>
<accession>A0ABU6KFR2</accession>